<protein>
    <submittedName>
        <fullName evidence="1">Uncharacterized protein</fullName>
    </submittedName>
</protein>
<dbReference type="EMBL" id="JAPWTK010001211">
    <property type="protein sequence ID" value="KAJ8933512.1"/>
    <property type="molecule type" value="Genomic_DNA"/>
</dbReference>
<evidence type="ECO:0000313" key="1">
    <source>
        <dbReference type="EMBL" id="KAJ8933512.1"/>
    </source>
</evidence>
<keyword evidence="2" id="KW-1185">Reference proteome</keyword>
<accession>A0AAV8X4S1</accession>
<gene>
    <name evidence="1" type="ORF">NQ318_003404</name>
</gene>
<reference evidence="1" key="1">
    <citation type="journal article" date="2023" name="Insect Mol. Biol.">
        <title>Genome sequencing provides insights into the evolution of gene families encoding plant cell wall-degrading enzymes in longhorned beetles.</title>
        <authorList>
            <person name="Shin N.R."/>
            <person name="Okamura Y."/>
            <person name="Kirsch R."/>
            <person name="Pauchet Y."/>
        </authorList>
    </citation>
    <scope>NUCLEOTIDE SEQUENCE</scope>
    <source>
        <strain evidence="1">AMC_N1</strain>
    </source>
</reference>
<name>A0AAV8X4S1_9CUCU</name>
<organism evidence="1 2">
    <name type="scientific">Aromia moschata</name>
    <dbReference type="NCBI Taxonomy" id="1265417"/>
    <lineage>
        <taxon>Eukaryota</taxon>
        <taxon>Metazoa</taxon>
        <taxon>Ecdysozoa</taxon>
        <taxon>Arthropoda</taxon>
        <taxon>Hexapoda</taxon>
        <taxon>Insecta</taxon>
        <taxon>Pterygota</taxon>
        <taxon>Neoptera</taxon>
        <taxon>Endopterygota</taxon>
        <taxon>Coleoptera</taxon>
        <taxon>Polyphaga</taxon>
        <taxon>Cucujiformia</taxon>
        <taxon>Chrysomeloidea</taxon>
        <taxon>Cerambycidae</taxon>
        <taxon>Cerambycinae</taxon>
        <taxon>Callichromatini</taxon>
        <taxon>Aromia</taxon>
    </lineage>
</organism>
<sequence length="106" mass="12326">MLTYHPLKSRKHCQQIEAIILQFNPVKAAAIKESQTKFQDVSVETALTIHSNHQWRTVFSLAQSLQIVDEVNSLLQAIRGAINEPVKNKFERVLKKHWFYQIKTNL</sequence>
<proteinExistence type="predicted"/>
<dbReference type="Proteomes" id="UP001162162">
    <property type="component" value="Unassembled WGS sequence"/>
</dbReference>
<dbReference type="AlphaFoldDB" id="A0AAV8X4S1"/>
<comment type="caution">
    <text evidence="1">The sequence shown here is derived from an EMBL/GenBank/DDBJ whole genome shotgun (WGS) entry which is preliminary data.</text>
</comment>
<evidence type="ECO:0000313" key="2">
    <source>
        <dbReference type="Proteomes" id="UP001162162"/>
    </source>
</evidence>